<dbReference type="RefSeq" id="WP_244411391.1">
    <property type="nucleotide sequence ID" value="NZ_AP025577.1"/>
</dbReference>
<dbReference type="Proteomes" id="UP001320544">
    <property type="component" value="Chromosome"/>
</dbReference>
<keyword evidence="3" id="KW-1185">Reference proteome</keyword>
<keyword evidence="1" id="KW-0175">Coiled coil</keyword>
<organism evidence="2 3">
    <name type="scientific">Raoultibacter timonensis</name>
    <dbReference type="NCBI Taxonomy" id="1907662"/>
    <lineage>
        <taxon>Bacteria</taxon>
        <taxon>Bacillati</taxon>
        <taxon>Actinomycetota</taxon>
        <taxon>Coriobacteriia</taxon>
        <taxon>Eggerthellales</taxon>
        <taxon>Eggerthellaceae</taxon>
        <taxon>Raoultibacter</taxon>
    </lineage>
</organism>
<evidence type="ECO:0000313" key="3">
    <source>
        <dbReference type="Proteomes" id="UP001320544"/>
    </source>
</evidence>
<name>A0ABN6MA76_9ACTN</name>
<accession>A0ABN6MA76</accession>
<sequence length="125" mass="14089">MLRENAERLNTTPAALVRALISLPVELQEEACGSDDAESVVVFDRAAIANLSKQIRMWGYHYDQAVRALNTIASRRFMRPEDAAHYMKKATSLLEGIEETRRELEGEASRLAIRALAHLPLGRER</sequence>
<evidence type="ECO:0000256" key="1">
    <source>
        <dbReference type="SAM" id="Coils"/>
    </source>
</evidence>
<protein>
    <submittedName>
        <fullName evidence="2">Uncharacterized protein</fullName>
    </submittedName>
</protein>
<feature type="coiled-coil region" evidence="1">
    <location>
        <begin position="87"/>
        <end position="114"/>
    </location>
</feature>
<gene>
    <name evidence="2" type="ORF">CE91St30_01970</name>
</gene>
<dbReference type="EMBL" id="AP025564">
    <property type="protein sequence ID" value="BDE94864.1"/>
    <property type="molecule type" value="Genomic_DNA"/>
</dbReference>
<evidence type="ECO:0000313" key="2">
    <source>
        <dbReference type="EMBL" id="BDE94864.1"/>
    </source>
</evidence>
<proteinExistence type="predicted"/>
<reference evidence="2 3" key="1">
    <citation type="submission" date="2022-01" db="EMBL/GenBank/DDBJ databases">
        <title>Novel bile acid biosynthetic pathways are enriched in the microbiome of centenarians.</title>
        <authorList>
            <person name="Sato Y."/>
            <person name="Atarashi K."/>
            <person name="Plichta R.D."/>
            <person name="Arai Y."/>
            <person name="Sasajima S."/>
            <person name="Kearney M.S."/>
            <person name="Suda W."/>
            <person name="Takeshita K."/>
            <person name="Sasaki T."/>
            <person name="Okamoto S."/>
            <person name="Skelly N.A."/>
            <person name="Okamura Y."/>
            <person name="Vlamakis H."/>
            <person name="Li Y."/>
            <person name="Tanoue T."/>
            <person name="Takei H."/>
            <person name="Nittono H."/>
            <person name="Narushima S."/>
            <person name="Irie J."/>
            <person name="Itoh H."/>
            <person name="Moriya K."/>
            <person name="Sugiura Y."/>
            <person name="Suematsu M."/>
            <person name="Moritoki N."/>
            <person name="Shibata S."/>
            <person name="Littman R.D."/>
            <person name="Fischbach A.M."/>
            <person name="Uwamino Y."/>
            <person name="Inoue T."/>
            <person name="Honda A."/>
            <person name="Hattori M."/>
            <person name="Murai T."/>
            <person name="Xavier J.R."/>
            <person name="Hirose N."/>
            <person name="Honda K."/>
        </authorList>
    </citation>
    <scope>NUCLEOTIDE SEQUENCE [LARGE SCALE GENOMIC DNA]</scope>
    <source>
        <strain evidence="2 3">CE91-St30</strain>
    </source>
</reference>